<proteinExistence type="predicted"/>
<dbReference type="GO" id="GO:0009055">
    <property type="term" value="F:electron transfer activity"/>
    <property type="evidence" value="ECO:0007669"/>
    <property type="project" value="InterPro"/>
</dbReference>
<dbReference type="InterPro" id="IPR003245">
    <property type="entry name" value="Phytocyanin_dom"/>
</dbReference>
<evidence type="ECO:0000256" key="1">
    <source>
        <dbReference type="ARBA" id="ARBA00022723"/>
    </source>
</evidence>
<organism evidence="6 7">
    <name type="scientific">Citrus unshiu</name>
    <name type="common">Satsuma mandarin</name>
    <name type="synonym">Citrus nobilis var. unshiu</name>
    <dbReference type="NCBI Taxonomy" id="55188"/>
    <lineage>
        <taxon>Eukaryota</taxon>
        <taxon>Viridiplantae</taxon>
        <taxon>Streptophyta</taxon>
        <taxon>Embryophyta</taxon>
        <taxon>Tracheophyta</taxon>
        <taxon>Spermatophyta</taxon>
        <taxon>Magnoliopsida</taxon>
        <taxon>eudicotyledons</taxon>
        <taxon>Gunneridae</taxon>
        <taxon>Pentapetalae</taxon>
        <taxon>rosids</taxon>
        <taxon>malvids</taxon>
        <taxon>Sapindales</taxon>
        <taxon>Rutaceae</taxon>
        <taxon>Aurantioideae</taxon>
        <taxon>Citrus</taxon>
    </lineage>
</organism>
<accession>A0A2H5QPK2</accession>
<dbReference type="GO" id="GO:0005886">
    <property type="term" value="C:plasma membrane"/>
    <property type="evidence" value="ECO:0007669"/>
    <property type="project" value="TreeGrafter"/>
</dbReference>
<evidence type="ECO:0000256" key="4">
    <source>
        <dbReference type="SAM" id="SignalP"/>
    </source>
</evidence>
<dbReference type="InterPro" id="IPR039391">
    <property type="entry name" value="Phytocyanin-like"/>
</dbReference>
<dbReference type="GO" id="GO:0046872">
    <property type="term" value="F:metal ion binding"/>
    <property type="evidence" value="ECO:0007669"/>
    <property type="project" value="UniProtKB-KW"/>
</dbReference>
<dbReference type="InterPro" id="IPR008972">
    <property type="entry name" value="Cupredoxin"/>
</dbReference>
<keyword evidence="7" id="KW-1185">Reference proteome</keyword>
<keyword evidence="2" id="KW-0186">Copper</keyword>
<feature type="domain" description="Phytocyanin" evidence="5">
    <location>
        <begin position="26"/>
        <end position="126"/>
    </location>
</feature>
<evidence type="ECO:0000313" key="7">
    <source>
        <dbReference type="Proteomes" id="UP000236630"/>
    </source>
</evidence>
<dbReference type="Proteomes" id="UP000236630">
    <property type="component" value="Unassembled WGS sequence"/>
</dbReference>
<evidence type="ECO:0000256" key="2">
    <source>
        <dbReference type="ARBA" id="ARBA00023008"/>
    </source>
</evidence>
<dbReference type="FunFam" id="2.60.40.420:FF:000003">
    <property type="entry name" value="Blue copper"/>
    <property type="match status" value="1"/>
</dbReference>
<dbReference type="PROSITE" id="PS51485">
    <property type="entry name" value="PHYTOCYANIN"/>
    <property type="match status" value="1"/>
</dbReference>
<name>A0A2H5QPK2_CITUN</name>
<evidence type="ECO:0000256" key="3">
    <source>
        <dbReference type="ARBA" id="ARBA00023180"/>
    </source>
</evidence>
<keyword evidence="3" id="KW-0325">Glycoprotein</keyword>
<evidence type="ECO:0000313" key="6">
    <source>
        <dbReference type="EMBL" id="GAY66557.1"/>
    </source>
</evidence>
<dbReference type="Gene3D" id="2.60.40.420">
    <property type="entry name" value="Cupredoxins - blue copper proteins"/>
    <property type="match status" value="1"/>
</dbReference>
<dbReference type="AlphaFoldDB" id="A0A2H5QPK2"/>
<feature type="chain" id="PRO_5014112068" description="Phytocyanin domain-containing protein" evidence="4">
    <location>
        <begin position="26"/>
        <end position="172"/>
    </location>
</feature>
<keyword evidence="4" id="KW-0732">Signal</keyword>
<dbReference type="EMBL" id="BDQV01000589">
    <property type="protein sequence ID" value="GAY66557.1"/>
    <property type="molecule type" value="Genomic_DNA"/>
</dbReference>
<dbReference type="PANTHER" id="PTHR33021">
    <property type="entry name" value="BLUE COPPER PROTEIN"/>
    <property type="match status" value="1"/>
</dbReference>
<feature type="signal peptide" evidence="4">
    <location>
        <begin position="1"/>
        <end position="25"/>
    </location>
</feature>
<dbReference type="STRING" id="55188.A0A2H5QPK2"/>
<dbReference type="CDD" id="cd04216">
    <property type="entry name" value="Phytocyanin"/>
    <property type="match status" value="1"/>
</dbReference>
<dbReference type="SUPFAM" id="SSF49503">
    <property type="entry name" value="Cupredoxins"/>
    <property type="match status" value="1"/>
</dbReference>
<dbReference type="Pfam" id="PF02298">
    <property type="entry name" value="Cu_bind_like"/>
    <property type="match status" value="1"/>
</dbReference>
<protein>
    <recommendedName>
        <fullName evidence="5">Phytocyanin domain-containing protein</fullName>
    </recommendedName>
</protein>
<gene>
    <name evidence="6" type="ORF">CUMW_249660</name>
</gene>
<evidence type="ECO:0000259" key="5">
    <source>
        <dbReference type="PROSITE" id="PS51485"/>
    </source>
</evidence>
<keyword evidence="1" id="KW-0479">Metal-binding</keyword>
<sequence>MERMNIKRAFLVLIISALTAKEASAAQHTVGGSQGWVESADLNSWASGQTFKVGDQIVFKYTPGLHSVVELPSESAYKRCDLGTAKDSMNSGNDVVKLDKPGTRYFACGTSGHCEQGMKVKITTFSGTAPSTPASSSSPASTSGASSSAFTSFASSVPLVVALLASSLAYMV</sequence>
<comment type="caution">
    <text evidence="6">The sequence shown here is derived from an EMBL/GenBank/DDBJ whole genome shotgun (WGS) entry which is preliminary data.</text>
</comment>
<dbReference type="PANTHER" id="PTHR33021:SF489">
    <property type="entry name" value="BASIC BLUE PROTEIN-LIKE"/>
    <property type="match status" value="1"/>
</dbReference>
<reference evidence="6 7" key="1">
    <citation type="journal article" date="2017" name="Front. Genet.">
        <title>Draft sequencing of the heterozygous diploid genome of Satsuma (Citrus unshiu Marc.) using a hybrid assembly approach.</title>
        <authorList>
            <person name="Shimizu T."/>
            <person name="Tanizawa Y."/>
            <person name="Mochizuki T."/>
            <person name="Nagasaki H."/>
            <person name="Yoshioka T."/>
            <person name="Toyoda A."/>
            <person name="Fujiyama A."/>
            <person name="Kaminuma E."/>
            <person name="Nakamura Y."/>
        </authorList>
    </citation>
    <scope>NUCLEOTIDE SEQUENCE [LARGE SCALE GENOMIC DNA]</scope>
    <source>
        <strain evidence="7">cv. Miyagawa wase</strain>
    </source>
</reference>